<dbReference type="Proteomes" id="UP000887567">
    <property type="component" value="Unplaced"/>
</dbReference>
<evidence type="ECO:0000256" key="1">
    <source>
        <dbReference type="SAM" id="MobiDB-lite"/>
    </source>
</evidence>
<dbReference type="GeneID" id="110247471"/>
<dbReference type="EnsemblMetazoa" id="XM_021053898.1">
    <property type="protein sequence ID" value="XP_020909557.1"/>
    <property type="gene ID" value="LOC110247471"/>
</dbReference>
<feature type="region of interest" description="Disordered" evidence="1">
    <location>
        <begin position="250"/>
        <end position="305"/>
    </location>
</feature>
<dbReference type="AlphaFoldDB" id="A0A913XUX3"/>
<proteinExistence type="predicted"/>
<feature type="compositionally biased region" description="Polar residues" evidence="1">
    <location>
        <begin position="294"/>
        <end position="305"/>
    </location>
</feature>
<reference evidence="2" key="1">
    <citation type="submission" date="2022-11" db="UniProtKB">
        <authorList>
            <consortium name="EnsemblMetazoa"/>
        </authorList>
    </citation>
    <scope>IDENTIFICATION</scope>
</reference>
<protein>
    <submittedName>
        <fullName evidence="2">Uncharacterized protein</fullName>
    </submittedName>
</protein>
<sequence>MDNMGSPTPDGTEGIVHVEIPKTDTDGISTDYLIGCIIHYKRFVNKVDSSLYGGYDYMLILPVNNNNNKKYEDIIDIEATFYNFKERKPQSLKLELEVGFVEAKQLSHQFLPCCMEDKKKRDKRTLKGPKSESEEAQSYVSKYSKTVGIDILTSREFCKQGNELFGIRKSDKTSRAKFVSLKFSKDEPGVLEKCFDIDVLHPCGILLHGIEGPVKGKYDVKVIGSYSLVDGKITYKLILDEVMQTTQSASNGQKAEAMNSDSVSCGSVQPSDSQPEDNQANANKTNKLGAVATNELNNTEGGRSGSSELFEIDECEPCALEKYESDEKHSTVKDEIGEKTTKHVLKDDESDKISVEDDIFEESDVYLEQATTDENTAIDSGATNGQNISVFSKDHGDKEKIVGKDLTKSHEACTSSRSVETEVLQLEELKKILEVLKIPLERLREGKSVIKNPEEMLKEVNRAQELITTVKYTKKDLTSLDAEMNQLKELEERLQEDIRIFHSNAEVEDQFGTEHINALHNTLAKRNECLDLIEEKHFSSHDQQEYVIQKINSICLCAISKIEDSIYQLKQNVSKTRK</sequence>
<dbReference type="RefSeq" id="XP_020909557.1">
    <property type="nucleotide sequence ID" value="XM_021053898.1"/>
</dbReference>
<name>A0A913XUX3_EXADI</name>
<organism evidence="2 3">
    <name type="scientific">Exaiptasia diaphana</name>
    <name type="common">Tropical sea anemone</name>
    <name type="synonym">Aiptasia pulchella</name>
    <dbReference type="NCBI Taxonomy" id="2652724"/>
    <lineage>
        <taxon>Eukaryota</taxon>
        <taxon>Metazoa</taxon>
        <taxon>Cnidaria</taxon>
        <taxon>Anthozoa</taxon>
        <taxon>Hexacorallia</taxon>
        <taxon>Actiniaria</taxon>
        <taxon>Aiptasiidae</taxon>
        <taxon>Exaiptasia</taxon>
    </lineage>
</organism>
<feature type="compositionally biased region" description="Polar residues" evidence="1">
    <location>
        <begin position="250"/>
        <end position="286"/>
    </location>
</feature>
<dbReference type="KEGG" id="epa:110247471"/>
<accession>A0A913XUX3</accession>
<evidence type="ECO:0000313" key="3">
    <source>
        <dbReference type="Proteomes" id="UP000887567"/>
    </source>
</evidence>
<keyword evidence="3" id="KW-1185">Reference proteome</keyword>
<evidence type="ECO:0000313" key="2">
    <source>
        <dbReference type="EnsemblMetazoa" id="XP_020909557.1"/>
    </source>
</evidence>